<organism evidence="11 12">
    <name type="scientific">Phascolarctos cinereus</name>
    <name type="common">Koala</name>
    <dbReference type="NCBI Taxonomy" id="38626"/>
    <lineage>
        <taxon>Eukaryota</taxon>
        <taxon>Metazoa</taxon>
        <taxon>Chordata</taxon>
        <taxon>Craniata</taxon>
        <taxon>Vertebrata</taxon>
        <taxon>Euteleostomi</taxon>
        <taxon>Mammalia</taxon>
        <taxon>Metatheria</taxon>
        <taxon>Diprotodontia</taxon>
        <taxon>Phascolarctidae</taxon>
        <taxon>Phascolarctos</taxon>
    </lineage>
</organism>
<evidence type="ECO:0000256" key="6">
    <source>
        <dbReference type="ARBA" id="ARBA00023157"/>
    </source>
</evidence>
<dbReference type="InterPro" id="IPR001111">
    <property type="entry name" value="TGF-b_propeptide"/>
</dbReference>
<dbReference type="Proteomes" id="UP000515140">
    <property type="component" value="Unplaced"/>
</dbReference>
<dbReference type="InterPro" id="IPR001839">
    <property type="entry name" value="TGF-b_C"/>
</dbReference>
<accession>A0A6P5LA03</accession>
<dbReference type="PROSITE" id="PS00250">
    <property type="entry name" value="TGF_BETA_1"/>
    <property type="match status" value="1"/>
</dbReference>
<gene>
    <name evidence="12" type="primary">LOC110215386</name>
</gene>
<dbReference type="PROSITE" id="PS51362">
    <property type="entry name" value="TGF_BETA_2"/>
    <property type="match status" value="1"/>
</dbReference>
<evidence type="ECO:0000256" key="8">
    <source>
        <dbReference type="RuleBase" id="RU000354"/>
    </source>
</evidence>
<evidence type="ECO:0000256" key="4">
    <source>
        <dbReference type="ARBA" id="ARBA00022729"/>
    </source>
</evidence>
<dbReference type="SUPFAM" id="SSF57501">
    <property type="entry name" value="Cystine-knot cytokines"/>
    <property type="match status" value="1"/>
</dbReference>
<feature type="region of interest" description="Disordered" evidence="9">
    <location>
        <begin position="281"/>
        <end position="302"/>
    </location>
</feature>
<dbReference type="GO" id="GO:0008083">
    <property type="term" value="F:growth factor activity"/>
    <property type="evidence" value="ECO:0007669"/>
    <property type="project" value="UniProtKB-KW"/>
</dbReference>
<evidence type="ECO:0000256" key="1">
    <source>
        <dbReference type="ARBA" id="ARBA00004613"/>
    </source>
</evidence>
<evidence type="ECO:0000313" key="11">
    <source>
        <dbReference type="Proteomes" id="UP000515140"/>
    </source>
</evidence>
<dbReference type="GO" id="GO:0005615">
    <property type="term" value="C:extracellular space"/>
    <property type="evidence" value="ECO:0007669"/>
    <property type="project" value="TreeGrafter"/>
</dbReference>
<sequence length="408" mass="46545">MISTLPEFEQFPGAMAITLLRKSLLLLLCCSGILSTLPRSWKLKMLIDEMEHLFTMEELDHKSGVPRRPPTFMTNLFRRVAHPSGISKTPGVLIGNMVRSFEEKVHINHSHFFFNLSSVGKHEKILRAELHVFKFRQSQKLLSEDKAVHYSRVEVHELLGSTPEAERGSLLKSRNLSLRSEGWLVFDVTQTVNDWIHGNLSHRSFLVLTTKNVGSPLNYDYHRTDRKWKNNENRNSLLVLFTENEDPGPIRNGYMALPTMFQSDGEMNSSFLDSLGLPESPPNLNGSHDTRKPRSITRNESVPKGCQKAPLYVDFEKIGWSKWVISPKGYQANYCRGKCLFPLGHGAEASNHACFLSFVVRFKLDPNVSRPSCVPRKLNSINLLYYDDFNNVVLKQYKDMVADSCSCQ</sequence>
<comment type="similarity">
    <text evidence="2 8">Belongs to the TGF-beta family.</text>
</comment>
<dbReference type="InterPro" id="IPR017948">
    <property type="entry name" value="TGFb_CS"/>
</dbReference>
<feature type="domain" description="TGF-beta family profile" evidence="10">
    <location>
        <begin position="291"/>
        <end position="408"/>
    </location>
</feature>
<dbReference type="RefSeq" id="XP_020852426.1">
    <property type="nucleotide sequence ID" value="XM_020996767.1"/>
</dbReference>
<name>A0A6P5LA03_PHACI</name>
<proteinExistence type="inferred from homology"/>
<dbReference type="AlphaFoldDB" id="A0A6P5LA03"/>
<reference evidence="12" key="1">
    <citation type="submission" date="2025-08" db="UniProtKB">
        <authorList>
            <consortium name="RefSeq"/>
        </authorList>
    </citation>
    <scope>IDENTIFICATION</scope>
    <source>
        <tissue evidence="12">Spleen</tissue>
    </source>
</reference>
<protein>
    <submittedName>
        <fullName evidence="12">Protein DVR-1-like</fullName>
    </submittedName>
</protein>
<dbReference type="SMART" id="SM00204">
    <property type="entry name" value="TGFB"/>
    <property type="match status" value="1"/>
</dbReference>
<dbReference type="GO" id="GO:0005125">
    <property type="term" value="F:cytokine activity"/>
    <property type="evidence" value="ECO:0007669"/>
    <property type="project" value="TreeGrafter"/>
</dbReference>
<evidence type="ECO:0000256" key="7">
    <source>
        <dbReference type="ARBA" id="ARBA00023180"/>
    </source>
</evidence>
<keyword evidence="6" id="KW-1015">Disulfide bond</keyword>
<dbReference type="PANTHER" id="PTHR11848">
    <property type="entry name" value="TGF-BETA FAMILY"/>
    <property type="match status" value="1"/>
</dbReference>
<keyword evidence="3" id="KW-0964">Secreted</keyword>
<keyword evidence="11" id="KW-1185">Reference proteome</keyword>
<dbReference type="PANTHER" id="PTHR11848:SF277">
    <property type="entry name" value="TGF-BETA FAMILY PROFILE DOMAIN-CONTAINING PROTEIN"/>
    <property type="match status" value="1"/>
</dbReference>
<dbReference type="Pfam" id="PF00019">
    <property type="entry name" value="TGF_beta"/>
    <property type="match status" value="1"/>
</dbReference>
<dbReference type="InterPro" id="IPR015615">
    <property type="entry name" value="TGF-beta-rel"/>
</dbReference>
<dbReference type="Pfam" id="PF00688">
    <property type="entry name" value="TGFb_propeptide"/>
    <property type="match status" value="1"/>
</dbReference>
<evidence type="ECO:0000256" key="3">
    <source>
        <dbReference type="ARBA" id="ARBA00022525"/>
    </source>
</evidence>
<dbReference type="FunFam" id="2.10.90.10:FF:000001">
    <property type="entry name" value="Bone morphogenetic protein 4"/>
    <property type="match status" value="1"/>
</dbReference>
<keyword evidence="5 8" id="KW-0339">Growth factor</keyword>
<dbReference type="Gene3D" id="2.10.90.10">
    <property type="entry name" value="Cystine-knot cytokines"/>
    <property type="match status" value="1"/>
</dbReference>
<keyword evidence="4" id="KW-0732">Signal</keyword>
<evidence type="ECO:0000256" key="5">
    <source>
        <dbReference type="ARBA" id="ARBA00023030"/>
    </source>
</evidence>
<evidence type="ECO:0000313" key="12">
    <source>
        <dbReference type="RefSeq" id="XP_020852426.1"/>
    </source>
</evidence>
<evidence type="ECO:0000256" key="9">
    <source>
        <dbReference type="SAM" id="MobiDB-lite"/>
    </source>
</evidence>
<keyword evidence="7" id="KW-0325">Glycoprotein</keyword>
<comment type="subcellular location">
    <subcellularLocation>
        <location evidence="1">Secreted</location>
    </subcellularLocation>
</comment>
<dbReference type="GeneID" id="110215386"/>
<evidence type="ECO:0000256" key="2">
    <source>
        <dbReference type="ARBA" id="ARBA00006656"/>
    </source>
</evidence>
<evidence type="ECO:0000259" key="10">
    <source>
        <dbReference type="PROSITE" id="PS51362"/>
    </source>
</evidence>
<dbReference type="InterPro" id="IPR029034">
    <property type="entry name" value="Cystine-knot_cytokine"/>
</dbReference>
<dbReference type="InParanoid" id="A0A6P5LA03"/>
<dbReference type="KEGG" id="pcw:110215386"/>
<dbReference type="Gene3D" id="2.60.120.970">
    <property type="match status" value="1"/>
</dbReference>